<sequence>MNRRNVLKMAGITLVTTAVSVQAKEEPVAEMIMNRMKMKVQDPAKPTDHELKHLPQITIKEKDAKGYTVVEILLGQKGIIHPSTPNHWIDFIELYADDKLVGKNVLEADISSGATLFSVKLDGVKTLTSHAGCNLHGIWTASVKV</sequence>
<keyword evidence="2" id="KW-0813">Transport</keyword>
<dbReference type="InterPro" id="IPR036073">
    <property type="entry name" value="Desulfoferrodoxin_Fe-bd_dom_sf"/>
</dbReference>
<proteinExistence type="inferred from homology"/>
<dbReference type="InterPro" id="IPR002742">
    <property type="entry name" value="Desulfoferrodoxin_Fe-bd_dom"/>
</dbReference>
<organism evidence="7">
    <name type="scientific">uncultured Sulfurovum sp</name>
    <dbReference type="NCBI Taxonomy" id="269237"/>
    <lineage>
        <taxon>Bacteria</taxon>
        <taxon>Pseudomonadati</taxon>
        <taxon>Campylobacterota</taxon>
        <taxon>Epsilonproteobacteria</taxon>
        <taxon>Campylobacterales</taxon>
        <taxon>Sulfurovaceae</taxon>
        <taxon>Sulfurovum</taxon>
        <taxon>environmental samples</taxon>
    </lineage>
</organism>
<evidence type="ECO:0000256" key="3">
    <source>
        <dbReference type="ARBA" id="ARBA00022723"/>
    </source>
</evidence>
<evidence type="ECO:0000256" key="2">
    <source>
        <dbReference type="ARBA" id="ARBA00022448"/>
    </source>
</evidence>
<dbReference type="PANTHER" id="PTHR36541">
    <property type="entry name" value="SUPEROXIDE REDUCTASE-RELATED"/>
    <property type="match status" value="1"/>
</dbReference>
<comment type="similarity">
    <text evidence="1">Belongs to the desulfoferrodoxin family.</text>
</comment>
<keyword evidence="4" id="KW-0249">Electron transport</keyword>
<evidence type="ECO:0000256" key="5">
    <source>
        <dbReference type="ARBA" id="ARBA00023004"/>
    </source>
</evidence>
<protein>
    <submittedName>
        <fullName evidence="7">Twin-arginine translocation pathway signal protein</fullName>
    </submittedName>
</protein>
<dbReference type="Pfam" id="PF01880">
    <property type="entry name" value="Desulfoferrodox"/>
    <property type="match status" value="1"/>
</dbReference>
<keyword evidence="3" id="KW-0479">Metal-binding</keyword>
<evidence type="ECO:0000256" key="1">
    <source>
        <dbReference type="ARBA" id="ARBA00005941"/>
    </source>
</evidence>
<feature type="domain" description="Desulfoferrodoxin ferrous iron-binding" evidence="6">
    <location>
        <begin position="48"/>
        <end position="141"/>
    </location>
</feature>
<keyword evidence="5" id="KW-0408">Iron</keyword>
<dbReference type="SUPFAM" id="SSF49367">
    <property type="entry name" value="Superoxide reductase-like"/>
    <property type="match status" value="1"/>
</dbReference>
<dbReference type="AlphaFoldDB" id="A0A6S6SY95"/>
<dbReference type="InterPro" id="IPR051233">
    <property type="entry name" value="Desulfoferrodoxin_SOR"/>
</dbReference>
<evidence type="ECO:0000256" key="4">
    <source>
        <dbReference type="ARBA" id="ARBA00022982"/>
    </source>
</evidence>
<dbReference type="EMBL" id="CACVAZ010000066">
    <property type="protein sequence ID" value="CAA6811172.1"/>
    <property type="molecule type" value="Genomic_DNA"/>
</dbReference>
<gene>
    <name evidence="7" type="ORF">HELGO_WM15101</name>
</gene>
<dbReference type="Gene3D" id="2.60.40.730">
    <property type="entry name" value="SOR catalytic domain"/>
    <property type="match status" value="1"/>
</dbReference>
<accession>A0A6S6SY95</accession>
<evidence type="ECO:0000313" key="7">
    <source>
        <dbReference type="EMBL" id="CAA6811172.1"/>
    </source>
</evidence>
<reference evidence="7" key="1">
    <citation type="submission" date="2020-01" db="EMBL/GenBank/DDBJ databases">
        <authorList>
            <person name="Meier V. D."/>
            <person name="Meier V D."/>
        </authorList>
    </citation>
    <scope>NUCLEOTIDE SEQUENCE</scope>
    <source>
        <strain evidence="7">HLG_WM_MAG_02</strain>
    </source>
</reference>
<dbReference type="GO" id="GO:0016491">
    <property type="term" value="F:oxidoreductase activity"/>
    <property type="evidence" value="ECO:0007669"/>
    <property type="project" value="InterPro"/>
</dbReference>
<evidence type="ECO:0000259" key="6">
    <source>
        <dbReference type="Pfam" id="PF01880"/>
    </source>
</evidence>
<name>A0A6S6SY95_9BACT</name>
<dbReference type="PANTHER" id="PTHR36541:SF1">
    <property type="entry name" value="SUPEROXIDE REDUCTASE-RELATED"/>
    <property type="match status" value="1"/>
</dbReference>
<dbReference type="GO" id="GO:0005506">
    <property type="term" value="F:iron ion binding"/>
    <property type="evidence" value="ECO:0007669"/>
    <property type="project" value="InterPro"/>
</dbReference>